<dbReference type="OrthoDB" id="7727800at2"/>
<dbReference type="AlphaFoldDB" id="A0A0P1F120"/>
<evidence type="ECO:0000313" key="3">
    <source>
        <dbReference type="Proteomes" id="UP000050783"/>
    </source>
</evidence>
<evidence type="ECO:0008006" key="4">
    <source>
        <dbReference type="Google" id="ProtNLM"/>
    </source>
</evidence>
<evidence type="ECO:0000256" key="1">
    <source>
        <dbReference type="SAM" id="SignalP"/>
    </source>
</evidence>
<name>A0A0P1F120_9RHOB</name>
<protein>
    <recommendedName>
        <fullName evidence="4">Argininosuccinate lyase</fullName>
    </recommendedName>
</protein>
<accession>A0A0P1F120</accession>
<proteinExistence type="predicted"/>
<dbReference type="RefSeq" id="WP_058278807.1">
    <property type="nucleotide sequence ID" value="NZ_CYPU01000068.1"/>
</dbReference>
<dbReference type="GeneID" id="55494727"/>
<organism evidence="2 3">
    <name type="scientific">Ruegeria atlantica</name>
    <dbReference type="NCBI Taxonomy" id="81569"/>
    <lineage>
        <taxon>Bacteria</taxon>
        <taxon>Pseudomonadati</taxon>
        <taxon>Pseudomonadota</taxon>
        <taxon>Alphaproteobacteria</taxon>
        <taxon>Rhodobacterales</taxon>
        <taxon>Roseobacteraceae</taxon>
        <taxon>Ruegeria</taxon>
    </lineage>
</organism>
<feature type="signal peptide" evidence="1">
    <location>
        <begin position="1"/>
        <end position="17"/>
    </location>
</feature>
<gene>
    <name evidence="2" type="ORF">RUA4292_03583</name>
</gene>
<feature type="chain" id="PRO_5006062149" description="Argininosuccinate lyase" evidence="1">
    <location>
        <begin position="18"/>
        <end position="60"/>
    </location>
</feature>
<evidence type="ECO:0000313" key="2">
    <source>
        <dbReference type="EMBL" id="CUH49387.1"/>
    </source>
</evidence>
<dbReference type="PROSITE" id="PS51257">
    <property type="entry name" value="PROKAR_LIPOPROTEIN"/>
    <property type="match status" value="1"/>
</dbReference>
<dbReference type="EMBL" id="CYPU01000068">
    <property type="protein sequence ID" value="CUH49387.1"/>
    <property type="molecule type" value="Genomic_DNA"/>
</dbReference>
<keyword evidence="1" id="KW-0732">Signal</keyword>
<dbReference type="Proteomes" id="UP000050783">
    <property type="component" value="Unassembled WGS sequence"/>
</dbReference>
<reference evidence="2 3" key="1">
    <citation type="submission" date="2015-09" db="EMBL/GenBank/DDBJ databases">
        <authorList>
            <consortium name="Swine Surveillance"/>
        </authorList>
    </citation>
    <scope>NUCLEOTIDE SEQUENCE [LARGE SCALE GENOMIC DNA]</scope>
    <source>
        <strain evidence="2 3">CECT 4292</strain>
    </source>
</reference>
<sequence length="60" mass="5829">MLILRVVLLMSAGVFLAGCGADGEPIQPTMSANIGVGSSGTYGGVGVGLSRGGFGVFLGL</sequence>